<sequence length="487" mass="55390">METMLSKRLGWSVSAAKVVVLLLNLSLGQGEGVNLTSTSKRLANDLLSNYGSRFVRPVRNHTKPVQLFFRAKPLWFADFDEAKQLLTITTLNQVKWKDEYLMWNPEDYDGIEKLKFGKDQIWFPDITAYERVDSGSAESNIEKTFPTVNYKGEVVYYNMMLLSVFCKMDVRLFPLDSHDCGIRFTPYSYQGDEVALYYTSDSDATENILQKNGVWFVTDINVEEVEFLYLCCPEPFRELHYTLHVQRESGFYLLNFGVPTLLLSLTTVAVFLLHPESGEKISLCVNNVLALIIFQQLLAASMPPTGDQTPIVAYYFIVVIALSFLSVLSTSLTLGMYHHDGSRPPPGLLRRFVKRNHGRRGSTGGHRTSVTKNVEVPCESIGMDEVDFIHPTNFDSTDQIFTLPYQKPKKKKSKRSSKMRRCSVGISPTITPVNISNDVTDSMASTFQEEWKRAATLVDKFMFCFSLAFMIIAILVCALLFLREMEK</sequence>
<evidence type="ECO:0000256" key="3">
    <source>
        <dbReference type="ARBA" id="ARBA00022989"/>
    </source>
</evidence>
<dbReference type="EMBL" id="JAIZAY010000003">
    <property type="protein sequence ID" value="KAJ8044477.1"/>
    <property type="molecule type" value="Genomic_DNA"/>
</dbReference>
<dbReference type="CDD" id="cd18989">
    <property type="entry name" value="LGIC_ECD_cation"/>
    <property type="match status" value="1"/>
</dbReference>
<dbReference type="GO" id="GO:0005230">
    <property type="term" value="F:extracellular ligand-gated monoatomic ion channel activity"/>
    <property type="evidence" value="ECO:0007669"/>
    <property type="project" value="InterPro"/>
</dbReference>
<proteinExistence type="inferred from homology"/>
<feature type="transmembrane region" description="Helical" evidence="5">
    <location>
        <begin position="461"/>
        <end position="482"/>
    </location>
</feature>
<keyword evidence="4 5" id="KW-0472">Membrane</keyword>
<evidence type="ECO:0000256" key="4">
    <source>
        <dbReference type="ARBA" id="ARBA00023136"/>
    </source>
</evidence>
<evidence type="ECO:0000313" key="9">
    <source>
        <dbReference type="Proteomes" id="UP001152320"/>
    </source>
</evidence>
<keyword evidence="5" id="KW-0406">Ion transport</keyword>
<dbReference type="SUPFAM" id="SSF63712">
    <property type="entry name" value="Nicotinic receptor ligand binding domain-like"/>
    <property type="match status" value="1"/>
</dbReference>
<evidence type="ECO:0000259" key="6">
    <source>
        <dbReference type="Pfam" id="PF02931"/>
    </source>
</evidence>
<keyword evidence="5" id="KW-0407">Ion channel</keyword>
<reference evidence="8" key="1">
    <citation type="submission" date="2021-10" db="EMBL/GenBank/DDBJ databases">
        <title>Tropical sea cucumber genome reveals ecological adaptation and Cuvierian tubules defense mechanism.</title>
        <authorList>
            <person name="Chen T."/>
        </authorList>
    </citation>
    <scope>NUCLEOTIDE SEQUENCE</scope>
    <source>
        <strain evidence="8">Nanhai2018</strain>
        <tissue evidence="8">Muscle</tissue>
    </source>
</reference>
<dbReference type="Pfam" id="PF02932">
    <property type="entry name" value="Neur_chan_memb"/>
    <property type="match status" value="1"/>
</dbReference>
<dbReference type="GO" id="GO:0016020">
    <property type="term" value="C:membrane"/>
    <property type="evidence" value="ECO:0007669"/>
    <property type="project" value="UniProtKB-SubCell"/>
</dbReference>
<dbReference type="InterPro" id="IPR006201">
    <property type="entry name" value="Neur_channel"/>
</dbReference>
<dbReference type="OrthoDB" id="5975154at2759"/>
<dbReference type="PRINTS" id="PR00252">
    <property type="entry name" value="NRIONCHANNEL"/>
</dbReference>
<dbReference type="InterPro" id="IPR038050">
    <property type="entry name" value="Neuro_actylchol_rec"/>
</dbReference>
<dbReference type="InterPro" id="IPR006029">
    <property type="entry name" value="Neurotrans-gated_channel_TM"/>
</dbReference>
<feature type="transmembrane region" description="Helical" evidence="5">
    <location>
        <begin position="251"/>
        <end position="274"/>
    </location>
</feature>
<dbReference type="PROSITE" id="PS00236">
    <property type="entry name" value="NEUROTR_ION_CHANNEL"/>
    <property type="match status" value="1"/>
</dbReference>
<comment type="caution">
    <text evidence="8">The sequence shown here is derived from an EMBL/GenBank/DDBJ whole genome shotgun (WGS) entry which is preliminary data.</text>
</comment>
<feature type="chain" id="PRO_5040532214" evidence="5">
    <location>
        <begin position="31"/>
        <end position="487"/>
    </location>
</feature>
<dbReference type="GO" id="GO:0004888">
    <property type="term" value="F:transmembrane signaling receptor activity"/>
    <property type="evidence" value="ECO:0007669"/>
    <property type="project" value="InterPro"/>
</dbReference>
<comment type="caution">
    <text evidence="5">Lacks conserved residue(s) required for the propagation of feature annotation.</text>
</comment>
<organism evidence="8 9">
    <name type="scientific">Holothuria leucospilota</name>
    <name type="common">Black long sea cucumber</name>
    <name type="synonym">Mertensiothuria leucospilota</name>
    <dbReference type="NCBI Taxonomy" id="206669"/>
    <lineage>
        <taxon>Eukaryota</taxon>
        <taxon>Metazoa</taxon>
        <taxon>Echinodermata</taxon>
        <taxon>Eleutherozoa</taxon>
        <taxon>Echinozoa</taxon>
        <taxon>Holothuroidea</taxon>
        <taxon>Aspidochirotacea</taxon>
        <taxon>Aspidochirotida</taxon>
        <taxon>Holothuriidae</taxon>
        <taxon>Holothuria</taxon>
    </lineage>
</organism>
<dbReference type="CDD" id="cd19051">
    <property type="entry name" value="LGIC_TM_cation"/>
    <property type="match status" value="1"/>
</dbReference>
<evidence type="ECO:0000256" key="1">
    <source>
        <dbReference type="ARBA" id="ARBA00004141"/>
    </source>
</evidence>
<dbReference type="Proteomes" id="UP001152320">
    <property type="component" value="Chromosome 3"/>
</dbReference>
<keyword evidence="2 5" id="KW-0812">Transmembrane</keyword>
<dbReference type="Pfam" id="PF02931">
    <property type="entry name" value="Neur_chan_LBD"/>
    <property type="match status" value="1"/>
</dbReference>
<evidence type="ECO:0000259" key="7">
    <source>
        <dbReference type="Pfam" id="PF02932"/>
    </source>
</evidence>
<keyword evidence="5" id="KW-0813">Transport</keyword>
<name>A0A9Q1CFP1_HOLLE</name>
<feature type="domain" description="Neurotransmitter-gated ion-channel transmembrane" evidence="7">
    <location>
        <begin position="258"/>
        <end position="472"/>
    </location>
</feature>
<comment type="subcellular location">
    <subcellularLocation>
        <location evidence="1">Membrane</location>
        <topology evidence="1">Multi-pass membrane protein</topology>
    </subcellularLocation>
</comment>
<feature type="domain" description="Neurotransmitter-gated ion-channel ligand-binding" evidence="6">
    <location>
        <begin position="40"/>
        <end position="248"/>
    </location>
</feature>
<dbReference type="SUPFAM" id="SSF90112">
    <property type="entry name" value="Neurotransmitter-gated ion-channel transmembrane pore"/>
    <property type="match status" value="1"/>
</dbReference>
<gene>
    <name evidence="8" type="ORF">HOLleu_07239</name>
</gene>
<dbReference type="InterPro" id="IPR006202">
    <property type="entry name" value="Neur_chan_lig-bd"/>
</dbReference>
<dbReference type="InterPro" id="IPR036719">
    <property type="entry name" value="Neuro-gated_channel_TM_sf"/>
</dbReference>
<feature type="signal peptide" evidence="5">
    <location>
        <begin position="1"/>
        <end position="30"/>
    </location>
</feature>
<accession>A0A9Q1CFP1</accession>
<feature type="transmembrane region" description="Helical" evidence="5">
    <location>
        <begin position="312"/>
        <end position="334"/>
    </location>
</feature>
<keyword evidence="5" id="KW-0732">Signal</keyword>
<dbReference type="FunFam" id="2.70.170.10:FF:000028">
    <property type="entry name" value="AcetylCholine Receptor"/>
    <property type="match status" value="1"/>
</dbReference>
<evidence type="ECO:0000313" key="8">
    <source>
        <dbReference type="EMBL" id="KAJ8044477.1"/>
    </source>
</evidence>
<keyword evidence="9" id="KW-1185">Reference proteome</keyword>
<dbReference type="Gene3D" id="2.70.170.10">
    <property type="entry name" value="Neurotransmitter-gated ion-channel ligand-binding domain"/>
    <property type="match status" value="1"/>
</dbReference>
<dbReference type="AlphaFoldDB" id="A0A9Q1CFP1"/>
<comment type="similarity">
    <text evidence="5">Belongs to the ligand-gated ion channel (TC 1.A.9) family.</text>
</comment>
<keyword evidence="3 5" id="KW-1133">Transmembrane helix</keyword>
<evidence type="ECO:0000256" key="5">
    <source>
        <dbReference type="RuleBase" id="RU000687"/>
    </source>
</evidence>
<dbReference type="InterPro" id="IPR018000">
    <property type="entry name" value="Neurotransmitter_ion_chnl_CS"/>
</dbReference>
<dbReference type="PANTHER" id="PTHR18945">
    <property type="entry name" value="NEUROTRANSMITTER GATED ION CHANNEL"/>
    <property type="match status" value="1"/>
</dbReference>
<dbReference type="Gene3D" id="1.20.58.390">
    <property type="entry name" value="Neurotransmitter-gated ion-channel transmembrane domain"/>
    <property type="match status" value="1"/>
</dbReference>
<evidence type="ECO:0000256" key="2">
    <source>
        <dbReference type="ARBA" id="ARBA00022692"/>
    </source>
</evidence>
<protein>
    <submittedName>
        <fullName evidence="8">Neuronal acetylcholine receptor subunit alpha-7</fullName>
    </submittedName>
</protein>
<keyword evidence="8" id="KW-0675">Receptor</keyword>
<dbReference type="InterPro" id="IPR036734">
    <property type="entry name" value="Neur_chan_lig-bd_sf"/>
</dbReference>